<name>A0AAN9K3V6_CLITE</name>
<evidence type="ECO:0000256" key="1">
    <source>
        <dbReference type="SAM" id="MobiDB-lite"/>
    </source>
</evidence>
<evidence type="ECO:0000313" key="2">
    <source>
        <dbReference type="EMBL" id="KAK7309446.1"/>
    </source>
</evidence>
<organism evidence="2 3">
    <name type="scientific">Clitoria ternatea</name>
    <name type="common">Butterfly pea</name>
    <dbReference type="NCBI Taxonomy" id="43366"/>
    <lineage>
        <taxon>Eukaryota</taxon>
        <taxon>Viridiplantae</taxon>
        <taxon>Streptophyta</taxon>
        <taxon>Embryophyta</taxon>
        <taxon>Tracheophyta</taxon>
        <taxon>Spermatophyta</taxon>
        <taxon>Magnoliopsida</taxon>
        <taxon>eudicotyledons</taxon>
        <taxon>Gunneridae</taxon>
        <taxon>Pentapetalae</taxon>
        <taxon>rosids</taxon>
        <taxon>fabids</taxon>
        <taxon>Fabales</taxon>
        <taxon>Fabaceae</taxon>
        <taxon>Papilionoideae</taxon>
        <taxon>50 kb inversion clade</taxon>
        <taxon>NPAAA clade</taxon>
        <taxon>indigoferoid/millettioid clade</taxon>
        <taxon>Phaseoleae</taxon>
        <taxon>Clitoria</taxon>
    </lineage>
</organism>
<proteinExistence type="predicted"/>
<keyword evidence="3" id="KW-1185">Reference proteome</keyword>
<evidence type="ECO:0000313" key="3">
    <source>
        <dbReference type="Proteomes" id="UP001359559"/>
    </source>
</evidence>
<feature type="compositionally biased region" description="Polar residues" evidence="1">
    <location>
        <begin position="242"/>
        <end position="253"/>
    </location>
</feature>
<dbReference type="Proteomes" id="UP001359559">
    <property type="component" value="Unassembled WGS sequence"/>
</dbReference>
<feature type="compositionally biased region" description="Polar residues" evidence="1">
    <location>
        <begin position="28"/>
        <end position="43"/>
    </location>
</feature>
<reference evidence="2 3" key="1">
    <citation type="submission" date="2024-01" db="EMBL/GenBank/DDBJ databases">
        <title>The genomes of 5 underutilized Papilionoideae crops provide insights into root nodulation and disease resistance.</title>
        <authorList>
            <person name="Yuan L."/>
        </authorList>
    </citation>
    <scope>NUCLEOTIDE SEQUENCE [LARGE SCALE GENOMIC DNA]</scope>
    <source>
        <strain evidence="2">LY-2023</strain>
        <tissue evidence="2">Leaf</tissue>
    </source>
</reference>
<accession>A0AAN9K3V6</accession>
<sequence length="253" mass="28605">MEDIPSGLSSMPEVAQEHNSVEEKDAEQSPQVKETYLKSNTQDGKVIEETMKDAKDNFGPSMIVKKLAKRQLKTASHSILLYLMLMKCKRRERGRILKTYDFSFCALVETHAGSEKAKKLAKHCNFDGLAVIEAQCSPYTWARGNLYQRLDRGLCNLAWRCQYQDAIVHHLPKPKFGTRRSLVAFCFIKDSFKKIGRDTKTVENWSAFEPFPSKSPEFSSVGISGNSGTLRNIDSFPPLLNRQGNSESTTDDK</sequence>
<feature type="region of interest" description="Disordered" evidence="1">
    <location>
        <begin position="229"/>
        <end position="253"/>
    </location>
</feature>
<dbReference type="EMBL" id="JAYKXN010000002">
    <property type="protein sequence ID" value="KAK7309446.1"/>
    <property type="molecule type" value="Genomic_DNA"/>
</dbReference>
<feature type="compositionally biased region" description="Basic and acidic residues" evidence="1">
    <location>
        <begin position="15"/>
        <end position="27"/>
    </location>
</feature>
<feature type="region of interest" description="Disordered" evidence="1">
    <location>
        <begin position="1"/>
        <end position="44"/>
    </location>
</feature>
<protein>
    <submittedName>
        <fullName evidence="2">Uncharacterized protein</fullName>
    </submittedName>
</protein>
<comment type="caution">
    <text evidence="2">The sequence shown here is derived from an EMBL/GenBank/DDBJ whole genome shotgun (WGS) entry which is preliminary data.</text>
</comment>
<gene>
    <name evidence="2" type="ORF">RJT34_06185</name>
</gene>
<dbReference type="AlphaFoldDB" id="A0AAN9K3V6"/>